<dbReference type="SMART" id="SM00966">
    <property type="entry name" value="SpoVT_AbrB"/>
    <property type="match status" value="1"/>
</dbReference>
<sequence length="50" mass="5450">MRISSRGQVTIPAGLRRDLGFRPGDEVDVTADRDHAHPLPADLRRSAGVN</sequence>
<feature type="region of interest" description="Disordered" evidence="2">
    <location>
        <begin position="1"/>
        <end position="50"/>
    </location>
</feature>
<proteinExistence type="predicted"/>
<gene>
    <name evidence="4" type="ORF">DIW82_08725</name>
</gene>
<dbReference type="Gene3D" id="2.10.260.10">
    <property type="match status" value="1"/>
</dbReference>
<dbReference type="SUPFAM" id="SSF89447">
    <property type="entry name" value="AbrB/MazE/MraZ-like"/>
    <property type="match status" value="1"/>
</dbReference>
<evidence type="ECO:0000259" key="3">
    <source>
        <dbReference type="PROSITE" id="PS51740"/>
    </source>
</evidence>
<dbReference type="GO" id="GO:0003677">
    <property type="term" value="F:DNA binding"/>
    <property type="evidence" value="ECO:0007669"/>
    <property type="project" value="UniProtKB-UniRule"/>
</dbReference>
<comment type="caution">
    <text evidence="4">The sequence shown here is derived from an EMBL/GenBank/DDBJ whole genome shotgun (WGS) entry which is preliminary data.</text>
</comment>
<dbReference type="InterPro" id="IPR037914">
    <property type="entry name" value="SpoVT-AbrB_sf"/>
</dbReference>
<dbReference type="InterPro" id="IPR007159">
    <property type="entry name" value="SpoVT-AbrB_dom"/>
</dbReference>
<protein>
    <recommendedName>
        <fullName evidence="3">SpoVT-AbrB domain-containing protein</fullName>
    </recommendedName>
</protein>
<evidence type="ECO:0000313" key="4">
    <source>
        <dbReference type="EMBL" id="HCT14851.1"/>
    </source>
</evidence>
<reference evidence="4 5" key="1">
    <citation type="journal article" date="2018" name="Nat. Biotechnol.">
        <title>A standardized bacterial taxonomy based on genome phylogeny substantially revises the tree of life.</title>
        <authorList>
            <person name="Parks D.H."/>
            <person name="Chuvochina M."/>
            <person name="Waite D.W."/>
            <person name="Rinke C."/>
            <person name="Skarshewski A."/>
            <person name="Chaumeil P.A."/>
            <person name="Hugenholtz P."/>
        </authorList>
    </citation>
    <scope>NUCLEOTIDE SEQUENCE [LARGE SCALE GENOMIC DNA]</scope>
    <source>
        <strain evidence="4">UBA11247</strain>
    </source>
</reference>
<dbReference type="Pfam" id="PF04014">
    <property type="entry name" value="MazE_antitoxin"/>
    <property type="match status" value="1"/>
</dbReference>
<evidence type="ECO:0000313" key="5">
    <source>
        <dbReference type="Proteomes" id="UP000261739"/>
    </source>
</evidence>
<accession>A0A3D4T0T3</accession>
<dbReference type="Proteomes" id="UP000261739">
    <property type="component" value="Unassembled WGS sequence"/>
</dbReference>
<dbReference type="EMBL" id="DQID01000227">
    <property type="protein sequence ID" value="HCT14851.1"/>
    <property type="molecule type" value="Genomic_DNA"/>
</dbReference>
<dbReference type="AlphaFoldDB" id="A0A3D4T0T3"/>
<organism evidence="4 5">
    <name type="scientific">Corynebacterium nuruki</name>
    <dbReference type="NCBI Taxonomy" id="1032851"/>
    <lineage>
        <taxon>Bacteria</taxon>
        <taxon>Bacillati</taxon>
        <taxon>Actinomycetota</taxon>
        <taxon>Actinomycetes</taxon>
        <taxon>Mycobacteriales</taxon>
        <taxon>Corynebacteriaceae</taxon>
        <taxon>Corynebacterium</taxon>
    </lineage>
</organism>
<feature type="domain" description="SpoVT-AbrB" evidence="3">
    <location>
        <begin position="1"/>
        <end position="43"/>
    </location>
</feature>
<name>A0A3D4T0T3_9CORY</name>
<dbReference type="NCBIfam" id="TIGR01439">
    <property type="entry name" value="lp_hng_hel_AbrB"/>
    <property type="match status" value="1"/>
</dbReference>
<feature type="compositionally biased region" description="Basic and acidic residues" evidence="2">
    <location>
        <begin position="15"/>
        <end position="50"/>
    </location>
</feature>
<evidence type="ECO:0000256" key="1">
    <source>
        <dbReference type="PROSITE-ProRule" id="PRU01076"/>
    </source>
</evidence>
<evidence type="ECO:0000256" key="2">
    <source>
        <dbReference type="SAM" id="MobiDB-lite"/>
    </source>
</evidence>
<keyword evidence="1" id="KW-0238">DNA-binding</keyword>
<dbReference type="PROSITE" id="PS51740">
    <property type="entry name" value="SPOVT_ABRB"/>
    <property type="match status" value="1"/>
</dbReference>
<dbReference type="RefSeq" id="WP_139024404.1">
    <property type="nucleotide sequence ID" value="NZ_DAITTW010000169.1"/>
</dbReference>